<reference evidence="3 4" key="1">
    <citation type="submission" date="2024-05" db="EMBL/GenBank/DDBJ databases">
        <title>Genetic variation in Jamaican populations of the coffee berry borer (Hypothenemus hampei).</title>
        <authorList>
            <person name="Errbii M."/>
            <person name="Myrie A."/>
        </authorList>
    </citation>
    <scope>NUCLEOTIDE SEQUENCE [LARGE SCALE GENOMIC DNA]</scope>
    <source>
        <strain evidence="3">JA-Hopewell-2020-01-JO</strain>
        <tissue evidence="3">Whole body</tissue>
    </source>
</reference>
<feature type="region of interest" description="Disordered" evidence="2">
    <location>
        <begin position="1"/>
        <end position="42"/>
    </location>
</feature>
<dbReference type="Pfam" id="PF09495">
    <property type="entry name" value="DUF2462"/>
    <property type="match status" value="1"/>
</dbReference>
<evidence type="ECO:0000256" key="1">
    <source>
        <dbReference type="ARBA" id="ARBA00006802"/>
    </source>
</evidence>
<name>A0ABD1ERE3_HYPHA</name>
<evidence type="ECO:0000313" key="4">
    <source>
        <dbReference type="Proteomes" id="UP001566132"/>
    </source>
</evidence>
<evidence type="ECO:0000256" key="2">
    <source>
        <dbReference type="SAM" id="MobiDB-lite"/>
    </source>
</evidence>
<comment type="similarity">
    <text evidence="1">Belongs to the UPF0390 family.</text>
</comment>
<organism evidence="3 4">
    <name type="scientific">Hypothenemus hampei</name>
    <name type="common">Coffee berry borer</name>
    <dbReference type="NCBI Taxonomy" id="57062"/>
    <lineage>
        <taxon>Eukaryota</taxon>
        <taxon>Metazoa</taxon>
        <taxon>Ecdysozoa</taxon>
        <taxon>Arthropoda</taxon>
        <taxon>Hexapoda</taxon>
        <taxon>Insecta</taxon>
        <taxon>Pterygota</taxon>
        <taxon>Neoptera</taxon>
        <taxon>Endopterygota</taxon>
        <taxon>Coleoptera</taxon>
        <taxon>Polyphaga</taxon>
        <taxon>Cucujiformia</taxon>
        <taxon>Curculionidae</taxon>
        <taxon>Scolytinae</taxon>
        <taxon>Hypothenemus</taxon>
    </lineage>
</organism>
<protein>
    <submittedName>
        <fullName evidence="3">Uncharacterized protein</fullName>
    </submittedName>
</protein>
<dbReference type="Proteomes" id="UP001566132">
    <property type="component" value="Unassembled WGS sequence"/>
</dbReference>
<dbReference type="EMBL" id="JBDJPC010000005">
    <property type="protein sequence ID" value="KAL1501349.1"/>
    <property type="molecule type" value="Genomic_DNA"/>
</dbReference>
<dbReference type="PANTHER" id="PTHR16967">
    <property type="entry name" value="LEYDIG CELL TUMOR 10 KDA PROTEIN HOMOLOG"/>
    <property type="match status" value="1"/>
</dbReference>
<comment type="caution">
    <text evidence="3">The sequence shown here is derived from an EMBL/GenBank/DDBJ whole genome shotgun (WGS) entry which is preliminary data.</text>
</comment>
<feature type="compositionally biased region" description="Basic residues" evidence="2">
    <location>
        <begin position="1"/>
        <end position="10"/>
    </location>
</feature>
<accession>A0ABD1ERE3</accession>
<gene>
    <name evidence="3" type="ORF">ABEB36_006684</name>
</gene>
<evidence type="ECO:0000313" key="3">
    <source>
        <dbReference type="EMBL" id="KAL1501349.1"/>
    </source>
</evidence>
<proteinExistence type="inferred from homology"/>
<keyword evidence="4" id="KW-1185">Reference proteome</keyword>
<dbReference type="AlphaFoldDB" id="A0ABD1ERE3"/>
<dbReference type="PANTHER" id="PTHR16967:SF1">
    <property type="entry name" value="LEYDIG CELL TUMOR 10 KDA PROTEIN HOMOLOG"/>
    <property type="match status" value="1"/>
</dbReference>
<sequence length="91" mass="10117">MAQGKLKVKTKLPANSKKQQKKGSANTKRSNAPIKPKKQKFEEAHKLKQIITKTVNKAVEEEIRAKAGKSNFNLSKAQQAVAKYNAEANKQ</sequence>
<dbReference type="InterPro" id="IPR019034">
    <property type="entry name" value="UPF0390"/>
</dbReference>